<evidence type="ECO:0000256" key="4">
    <source>
        <dbReference type="ARBA" id="ARBA00023139"/>
    </source>
</evidence>
<dbReference type="RefSeq" id="WP_143847500.1">
    <property type="nucleotide sequence ID" value="NZ_VLXZ01000002.1"/>
</dbReference>
<evidence type="ECO:0000256" key="2">
    <source>
        <dbReference type="ARBA" id="ARBA00022729"/>
    </source>
</evidence>
<dbReference type="EMBL" id="VLXZ01000002">
    <property type="protein sequence ID" value="TSB47869.1"/>
    <property type="molecule type" value="Genomic_DNA"/>
</dbReference>
<evidence type="ECO:0000256" key="1">
    <source>
        <dbReference type="ARBA" id="ARBA00022475"/>
    </source>
</evidence>
<evidence type="ECO:0000256" key="3">
    <source>
        <dbReference type="ARBA" id="ARBA00023136"/>
    </source>
</evidence>
<name>A0A554A2F2_9BACI</name>
<evidence type="ECO:0000256" key="7">
    <source>
        <dbReference type="SAM" id="SignalP"/>
    </source>
</evidence>
<dbReference type="OrthoDB" id="9782846at2"/>
<dbReference type="PANTHER" id="PTHR43649">
    <property type="entry name" value="ARABINOSE-BINDING PROTEIN-RELATED"/>
    <property type="match status" value="1"/>
</dbReference>
<evidence type="ECO:0000256" key="6">
    <source>
        <dbReference type="SAM" id="MobiDB-lite"/>
    </source>
</evidence>
<feature type="signal peptide" evidence="7">
    <location>
        <begin position="1"/>
        <end position="20"/>
    </location>
</feature>
<dbReference type="PROSITE" id="PS51257">
    <property type="entry name" value="PROKAR_LIPOPROTEIN"/>
    <property type="match status" value="1"/>
</dbReference>
<gene>
    <name evidence="8" type="ORF">FN960_05010</name>
</gene>
<dbReference type="Proteomes" id="UP000318521">
    <property type="component" value="Unassembled WGS sequence"/>
</dbReference>
<dbReference type="InterPro" id="IPR006059">
    <property type="entry name" value="SBP"/>
</dbReference>
<organism evidence="8 9">
    <name type="scientific">Alkalicoccobacillus porphyridii</name>
    <dbReference type="NCBI Taxonomy" id="2597270"/>
    <lineage>
        <taxon>Bacteria</taxon>
        <taxon>Bacillati</taxon>
        <taxon>Bacillota</taxon>
        <taxon>Bacilli</taxon>
        <taxon>Bacillales</taxon>
        <taxon>Bacillaceae</taxon>
        <taxon>Alkalicoccobacillus</taxon>
    </lineage>
</organism>
<feature type="region of interest" description="Disordered" evidence="6">
    <location>
        <begin position="23"/>
        <end position="60"/>
    </location>
</feature>
<feature type="compositionally biased region" description="Acidic residues" evidence="6">
    <location>
        <begin position="30"/>
        <end position="40"/>
    </location>
</feature>
<comment type="caution">
    <text evidence="8">The sequence shown here is derived from an EMBL/GenBank/DDBJ whole genome shotgun (WGS) entry which is preliminary data.</text>
</comment>
<protein>
    <submittedName>
        <fullName evidence="8">Extracellular solute-binding protein</fullName>
    </submittedName>
</protein>
<dbReference type="SUPFAM" id="SSF53850">
    <property type="entry name" value="Periplasmic binding protein-like II"/>
    <property type="match status" value="1"/>
</dbReference>
<dbReference type="AlphaFoldDB" id="A0A554A2F2"/>
<dbReference type="Pfam" id="PF01547">
    <property type="entry name" value="SBP_bac_1"/>
    <property type="match status" value="1"/>
</dbReference>
<evidence type="ECO:0000313" key="9">
    <source>
        <dbReference type="Proteomes" id="UP000318521"/>
    </source>
</evidence>
<feature type="chain" id="PRO_5038962200" evidence="7">
    <location>
        <begin position="21"/>
        <end position="454"/>
    </location>
</feature>
<keyword evidence="1" id="KW-1003">Cell membrane</keyword>
<reference evidence="8 9" key="1">
    <citation type="submission" date="2019-07" db="EMBL/GenBank/DDBJ databases">
        <authorList>
            <person name="Park Y.J."/>
            <person name="Jeong S.E."/>
            <person name="Jung H.S."/>
        </authorList>
    </citation>
    <scope>NUCLEOTIDE SEQUENCE [LARGE SCALE GENOMIC DNA]</scope>
    <source>
        <strain evidence="9">P16(2019)</strain>
    </source>
</reference>
<dbReference type="Gene3D" id="3.40.190.10">
    <property type="entry name" value="Periplasmic binding protein-like II"/>
    <property type="match status" value="1"/>
</dbReference>
<keyword evidence="4" id="KW-0564">Palmitate</keyword>
<dbReference type="InterPro" id="IPR050490">
    <property type="entry name" value="Bact_solute-bd_prot1"/>
</dbReference>
<dbReference type="PANTHER" id="PTHR43649:SF33">
    <property type="entry name" value="POLYGALACTURONAN_RHAMNOGALACTURONAN-BINDING PROTEIN YTCQ"/>
    <property type="match status" value="1"/>
</dbReference>
<evidence type="ECO:0000256" key="5">
    <source>
        <dbReference type="ARBA" id="ARBA00023288"/>
    </source>
</evidence>
<keyword evidence="3" id="KW-0472">Membrane</keyword>
<proteinExistence type="predicted"/>
<keyword evidence="9" id="KW-1185">Reference proteome</keyword>
<keyword evidence="2 7" id="KW-0732">Signal</keyword>
<keyword evidence="5" id="KW-0449">Lipoprotein</keyword>
<evidence type="ECO:0000313" key="8">
    <source>
        <dbReference type="EMBL" id="TSB47869.1"/>
    </source>
</evidence>
<accession>A0A554A2F2</accession>
<sequence length="454" mass="51707">MKKWKIILLCSLLSILFACSSESTGNDETANSEESTETTEEANKSENEEENPNATPEMDFDMDGRVIKVVSWYDESIPDNSPDNIERLNNLEELKEKHNFDIEYITVDYGEYRDRATAAFMAGEPLGDIMRLARPWMIPTLTKQGMFEPVDEYVTNDQAFVLQYTTEHSQFEGRGYGFRIGVMGASSGIFYNRTLMDELGMDPLQNYVDDDNWNWDTFMEVARDANRDTDNDGTIDTFGLATSSLVVPALASNEANLVDGDQQSLDDPQTVEVLEFISKLETDNIARPTEGGDWTEPNQFFVEGNTLMYPGMDYEAGDFNEVLSEYDIGFLPFPKGPSASEYHTSNTIPNYYTIPSGTENPEQLVYLWEKIYAIDSIYDYPKQPDLETFFSNENDIENARMAIESMRIIEQSDSYPSMPYYEMVDELREGVSVSTVIETYKAPFQAAIDEIWNE</sequence>